<dbReference type="Proteomes" id="UP000051679">
    <property type="component" value="Unassembled WGS sequence"/>
</dbReference>
<dbReference type="EMBL" id="AYYO01000044">
    <property type="protein sequence ID" value="KRM54784.1"/>
    <property type="molecule type" value="Genomic_DNA"/>
</dbReference>
<dbReference type="RefSeq" id="WP_156300807.1">
    <property type="nucleotide sequence ID" value="NZ_AYYO01000044.1"/>
</dbReference>
<reference evidence="1 2" key="1">
    <citation type="journal article" date="2015" name="Genome Announc.">
        <title>Expanding the biotechnology potential of lactobacilli through comparative genomics of 213 strains and associated genera.</title>
        <authorList>
            <person name="Sun Z."/>
            <person name="Harris H.M."/>
            <person name="McCann A."/>
            <person name="Guo C."/>
            <person name="Argimon S."/>
            <person name="Zhang W."/>
            <person name="Yang X."/>
            <person name="Jeffery I.B."/>
            <person name="Cooney J.C."/>
            <person name="Kagawa T.F."/>
            <person name="Liu W."/>
            <person name="Song Y."/>
            <person name="Salvetti E."/>
            <person name="Wrobel A."/>
            <person name="Rasinkangas P."/>
            <person name="Parkhill J."/>
            <person name="Rea M.C."/>
            <person name="O'Sullivan O."/>
            <person name="Ritari J."/>
            <person name="Douillard F.P."/>
            <person name="Paul Ross R."/>
            <person name="Yang R."/>
            <person name="Briner A.E."/>
            <person name="Felis G.E."/>
            <person name="de Vos W.M."/>
            <person name="Barrangou R."/>
            <person name="Klaenhammer T.R."/>
            <person name="Caufield P.W."/>
            <person name="Cui Y."/>
            <person name="Zhang H."/>
            <person name="O'Toole P.W."/>
        </authorList>
    </citation>
    <scope>NUCLEOTIDE SEQUENCE [LARGE SCALE GENOMIC DNA]</scope>
    <source>
        <strain evidence="1 2">DSM 20505</strain>
    </source>
</reference>
<dbReference type="AlphaFoldDB" id="A0A0R1ZIG1"/>
<accession>A0A0R1ZIG1</accession>
<organism evidence="1 2">
    <name type="scientific">Lacticaseibacillus sharpeae JCM 1186 = DSM 20505</name>
    <dbReference type="NCBI Taxonomy" id="1291052"/>
    <lineage>
        <taxon>Bacteria</taxon>
        <taxon>Bacillati</taxon>
        <taxon>Bacillota</taxon>
        <taxon>Bacilli</taxon>
        <taxon>Lactobacillales</taxon>
        <taxon>Lactobacillaceae</taxon>
        <taxon>Lacticaseibacillus</taxon>
    </lineage>
</organism>
<dbReference type="PATRIC" id="fig|1291052.5.peg.2263"/>
<keyword evidence="2" id="KW-1185">Reference proteome</keyword>
<evidence type="ECO:0000313" key="2">
    <source>
        <dbReference type="Proteomes" id="UP000051679"/>
    </source>
</evidence>
<evidence type="ECO:0000313" key="1">
    <source>
        <dbReference type="EMBL" id="KRM54784.1"/>
    </source>
</evidence>
<gene>
    <name evidence="1" type="ORF">FC18_GL002199</name>
</gene>
<dbReference type="OrthoDB" id="9937979at2"/>
<proteinExistence type="predicted"/>
<sequence>MMNEQEISRIIGGINEKIYTTDLTAEKLQERISDYCDDNGKIDLIMALKWMMQESRDYTSIFAHQLVAELADEGYLVNPPKK</sequence>
<protein>
    <submittedName>
        <fullName evidence="1">Uncharacterized protein</fullName>
    </submittedName>
</protein>
<comment type="caution">
    <text evidence="1">The sequence shown here is derived from an EMBL/GenBank/DDBJ whole genome shotgun (WGS) entry which is preliminary data.</text>
</comment>
<dbReference type="STRING" id="1291052.FC18_GL002199"/>
<name>A0A0R1ZIG1_9LACO</name>